<keyword evidence="2" id="KW-0436">Ligase</keyword>
<evidence type="ECO:0000313" key="5">
    <source>
        <dbReference type="EMBL" id="MBU8874408.1"/>
    </source>
</evidence>
<dbReference type="RefSeq" id="WP_216959871.1">
    <property type="nucleotide sequence ID" value="NZ_JAHOPB010000001.1"/>
</dbReference>
<name>A0ABS6IJF0_9HYPH</name>
<dbReference type="InterPro" id="IPR025110">
    <property type="entry name" value="AMP-bd_C"/>
</dbReference>
<feature type="domain" description="AMP-binding enzyme C-terminal" evidence="4">
    <location>
        <begin position="464"/>
        <end position="539"/>
    </location>
</feature>
<comment type="similarity">
    <text evidence="1">Belongs to the ATP-dependent AMP-binding enzyme family.</text>
</comment>
<evidence type="ECO:0000256" key="1">
    <source>
        <dbReference type="ARBA" id="ARBA00006432"/>
    </source>
</evidence>
<protein>
    <submittedName>
        <fullName evidence="5">AMP-binding protein</fullName>
    </submittedName>
</protein>
<dbReference type="Pfam" id="PF00501">
    <property type="entry name" value="AMP-binding"/>
    <property type="match status" value="1"/>
</dbReference>
<dbReference type="Proteomes" id="UP000727907">
    <property type="component" value="Unassembled WGS sequence"/>
</dbReference>
<dbReference type="EMBL" id="JAHOPB010000001">
    <property type="protein sequence ID" value="MBU8874408.1"/>
    <property type="molecule type" value="Genomic_DNA"/>
</dbReference>
<accession>A0ABS6IJF0</accession>
<dbReference type="PANTHER" id="PTHR43201">
    <property type="entry name" value="ACYL-COA SYNTHETASE"/>
    <property type="match status" value="1"/>
</dbReference>
<evidence type="ECO:0000259" key="3">
    <source>
        <dbReference type="Pfam" id="PF00501"/>
    </source>
</evidence>
<comment type="caution">
    <text evidence="5">The sequence shown here is derived from an EMBL/GenBank/DDBJ whole genome shotgun (WGS) entry which is preliminary data.</text>
</comment>
<dbReference type="InterPro" id="IPR020845">
    <property type="entry name" value="AMP-binding_CS"/>
</dbReference>
<feature type="domain" description="AMP-dependent synthetase/ligase" evidence="3">
    <location>
        <begin position="34"/>
        <end position="413"/>
    </location>
</feature>
<evidence type="ECO:0000259" key="4">
    <source>
        <dbReference type="Pfam" id="PF13193"/>
    </source>
</evidence>
<dbReference type="NCBIfam" id="NF009233">
    <property type="entry name" value="PRK12583.1"/>
    <property type="match status" value="1"/>
</dbReference>
<dbReference type="PANTHER" id="PTHR43201:SF5">
    <property type="entry name" value="MEDIUM-CHAIN ACYL-COA LIGASE ACSF2, MITOCHONDRIAL"/>
    <property type="match status" value="1"/>
</dbReference>
<dbReference type="CDD" id="cd05917">
    <property type="entry name" value="FACL_like_2"/>
    <property type="match status" value="1"/>
</dbReference>
<keyword evidence="6" id="KW-1185">Reference proteome</keyword>
<dbReference type="Pfam" id="PF13193">
    <property type="entry name" value="AMP-binding_C"/>
    <property type="match status" value="1"/>
</dbReference>
<reference evidence="5 6" key="1">
    <citation type="submission" date="2021-06" db="EMBL/GenBank/DDBJ databases">
        <authorList>
            <person name="Lee D.H."/>
        </authorList>
    </citation>
    <scope>NUCLEOTIDE SEQUENCE [LARGE SCALE GENOMIC DNA]</scope>
    <source>
        <strain evidence="5 6">MMS21-HV4-11</strain>
    </source>
</reference>
<sequence>MTKAQAAPRISHGISYDHGVSEKKLIGETIGAFFDRTVEAHRDREALVVRHQNVRWSWGELGRRVDELAAGLLTLGLERGDRVGIWSPNTSEWTLAQFATAKAGLVLVNVNPAYRRAELEYAMNKVECRALILAPALKTSNYLEIVEDLVKDGKLPHLKHVIRLGKEKTPGMLNFDDVATAGGNAEKARIAELAPLLQFDDAINIQFTSGTTGFPKGATLSHHNILNNGYFVGEGLKLTPEDRLCIPVPLYHCFGMVMGNLGCLTHGSTMVYPSEAFDPLATLQAVAEERCTALYGVPTMFIAQLDHPEFAKFDLKSLRTGIMAGSPCPIEVMKKVQSHMHMGEVTIAYGMTETSPVSTQCATDDPVERRVSTVGQVLPHIEIKIVDTEGRTVPRGETGEFCTRGYSVMKGYWNDEAKTREAVDEAGWMHTGDLATMDEQGYVNIVGRLKDMIIRGGENVYPREIEEFLYRHPKVQDVQVIGVPDPRYGEAVCAWIKLHAGQTTTDEEIRTFCQGQIAHYKIPRYIEFVPEFPMTITGKIQKFVMREQTIEKLGLTAQKTA</sequence>
<proteinExistence type="inferred from homology"/>
<evidence type="ECO:0000313" key="6">
    <source>
        <dbReference type="Proteomes" id="UP000727907"/>
    </source>
</evidence>
<gene>
    <name evidence="5" type="ORF">KQ910_11600</name>
</gene>
<dbReference type="PROSITE" id="PS00455">
    <property type="entry name" value="AMP_BINDING"/>
    <property type="match status" value="1"/>
</dbReference>
<dbReference type="InterPro" id="IPR000873">
    <property type="entry name" value="AMP-dep_synth/lig_dom"/>
</dbReference>
<evidence type="ECO:0000256" key="2">
    <source>
        <dbReference type="ARBA" id="ARBA00022598"/>
    </source>
</evidence>
<organism evidence="5 6">
    <name type="scientific">Reyranella humidisoli</name>
    <dbReference type="NCBI Taxonomy" id="2849149"/>
    <lineage>
        <taxon>Bacteria</taxon>
        <taxon>Pseudomonadati</taxon>
        <taxon>Pseudomonadota</taxon>
        <taxon>Alphaproteobacteria</taxon>
        <taxon>Hyphomicrobiales</taxon>
        <taxon>Reyranellaceae</taxon>
        <taxon>Reyranella</taxon>
    </lineage>
</organism>